<evidence type="ECO:0000256" key="1">
    <source>
        <dbReference type="ARBA" id="ARBA00009080"/>
    </source>
</evidence>
<comment type="caution">
    <text evidence="5">The sequence shown here is derived from an EMBL/GenBank/DDBJ whole genome shotgun (WGS) entry which is preliminary data.</text>
</comment>
<keyword evidence="6" id="KW-1185">Reference proteome</keyword>
<evidence type="ECO:0000313" key="6">
    <source>
        <dbReference type="Proteomes" id="UP001499863"/>
    </source>
</evidence>
<name>A0ABP4J0Z2_9ACTN</name>
<dbReference type="Proteomes" id="UP001499863">
    <property type="component" value="Unassembled WGS sequence"/>
</dbReference>
<evidence type="ECO:0000313" key="5">
    <source>
        <dbReference type="EMBL" id="GAA1404991.1"/>
    </source>
</evidence>
<dbReference type="PIRSF" id="PIRSF000103">
    <property type="entry name" value="HIBADH"/>
    <property type="match status" value="1"/>
</dbReference>
<sequence length="284" mass="28920">MLGLGPMGRALAAALLAAGYSPTLWNRTPGRAPGLAERGARTAVSAAEAVAASPLVLLCVRDATAARAVLDAAGPALDGRTLVNLTSVSPEEARRNADLAAGYGAQVLSAAILSPTPTIGQPRGVIVCSGEEAVFRAHRGDLGALAGTVDHVGTDPGRAAAYDTALLDLFWTTAHGYLHALALARAEGLSAAEFAPYAHGLPRMLPALMDDWARRVDEGRHPGERATVASAAAGLAHVARTARGHGLDTGVLDAALALTERALAAGRGAEGVSALTETADRRDR</sequence>
<organism evidence="5 6">
    <name type="scientific">Kitasatospora putterlickiae</name>
    <dbReference type="NCBI Taxonomy" id="221725"/>
    <lineage>
        <taxon>Bacteria</taxon>
        <taxon>Bacillati</taxon>
        <taxon>Actinomycetota</taxon>
        <taxon>Actinomycetes</taxon>
        <taxon>Kitasatosporales</taxon>
        <taxon>Streptomycetaceae</taxon>
        <taxon>Kitasatospora</taxon>
    </lineage>
</organism>
<feature type="domain" description="6-phosphogluconate dehydrogenase NADP-binding" evidence="3">
    <location>
        <begin position="1"/>
        <end position="153"/>
    </location>
</feature>
<dbReference type="Gene3D" id="3.40.50.720">
    <property type="entry name" value="NAD(P)-binding Rossmann-like Domain"/>
    <property type="match status" value="1"/>
</dbReference>
<dbReference type="Pfam" id="PF21761">
    <property type="entry name" value="RedAm-like_C"/>
    <property type="match status" value="1"/>
</dbReference>
<dbReference type="InterPro" id="IPR036291">
    <property type="entry name" value="NAD(P)-bd_dom_sf"/>
</dbReference>
<dbReference type="PANTHER" id="PTHR43580:SF2">
    <property type="entry name" value="CYTOKINE-LIKE NUCLEAR FACTOR N-PAC"/>
    <property type="match status" value="1"/>
</dbReference>
<protein>
    <submittedName>
        <fullName evidence="5">NAD(P)-binding domain-containing protein</fullName>
    </submittedName>
</protein>
<dbReference type="PANTHER" id="PTHR43580">
    <property type="entry name" value="OXIDOREDUCTASE GLYR1-RELATED"/>
    <property type="match status" value="1"/>
</dbReference>
<dbReference type="EMBL" id="BAAAKJ010000287">
    <property type="protein sequence ID" value="GAA1404991.1"/>
    <property type="molecule type" value="Genomic_DNA"/>
</dbReference>
<dbReference type="InterPro" id="IPR048666">
    <property type="entry name" value="RedAm-like_C"/>
</dbReference>
<reference evidence="6" key="1">
    <citation type="journal article" date="2019" name="Int. J. Syst. Evol. Microbiol.">
        <title>The Global Catalogue of Microorganisms (GCM) 10K type strain sequencing project: providing services to taxonomists for standard genome sequencing and annotation.</title>
        <authorList>
            <consortium name="The Broad Institute Genomics Platform"/>
            <consortium name="The Broad Institute Genome Sequencing Center for Infectious Disease"/>
            <person name="Wu L."/>
            <person name="Ma J."/>
        </authorList>
    </citation>
    <scope>NUCLEOTIDE SEQUENCE [LARGE SCALE GENOMIC DNA]</scope>
    <source>
        <strain evidence="6">JCM 12393</strain>
    </source>
</reference>
<dbReference type="Pfam" id="PF03446">
    <property type="entry name" value="NAD_binding_2"/>
    <property type="match status" value="1"/>
</dbReference>
<evidence type="ECO:0000259" key="3">
    <source>
        <dbReference type="Pfam" id="PF03446"/>
    </source>
</evidence>
<dbReference type="InterPro" id="IPR006115">
    <property type="entry name" value="6PGDH_NADP-bd"/>
</dbReference>
<evidence type="ECO:0000256" key="2">
    <source>
        <dbReference type="ARBA" id="ARBA00023002"/>
    </source>
</evidence>
<gene>
    <name evidence="5" type="ORF">GCM10009639_51520</name>
</gene>
<dbReference type="InterPro" id="IPR051265">
    <property type="entry name" value="HIBADH-related_NP60_sf"/>
</dbReference>
<comment type="similarity">
    <text evidence="1">Belongs to the HIBADH-related family.</text>
</comment>
<accession>A0ABP4J0Z2</accession>
<dbReference type="InterPro" id="IPR015815">
    <property type="entry name" value="HIBADH-related"/>
</dbReference>
<dbReference type="Gene3D" id="1.10.1040.10">
    <property type="entry name" value="N-(1-d-carboxylethyl)-l-norvaline Dehydrogenase, domain 2"/>
    <property type="match status" value="1"/>
</dbReference>
<proteinExistence type="inferred from homology"/>
<evidence type="ECO:0000259" key="4">
    <source>
        <dbReference type="Pfam" id="PF21761"/>
    </source>
</evidence>
<dbReference type="SUPFAM" id="SSF51735">
    <property type="entry name" value="NAD(P)-binding Rossmann-fold domains"/>
    <property type="match status" value="1"/>
</dbReference>
<keyword evidence="2" id="KW-0560">Oxidoreductase</keyword>
<dbReference type="InterPro" id="IPR013328">
    <property type="entry name" value="6PGD_dom2"/>
</dbReference>
<feature type="domain" description="NADPH-dependent reductive aminase-like C-terminal" evidence="4">
    <location>
        <begin position="155"/>
        <end position="279"/>
    </location>
</feature>